<dbReference type="STRING" id="1202772.A0A1V9YNU2"/>
<dbReference type="SMART" id="SM00360">
    <property type="entry name" value="RRM"/>
    <property type="match status" value="2"/>
</dbReference>
<organism evidence="6 7">
    <name type="scientific">Achlya hypogyna</name>
    <name type="common">Oomycete</name>
    <name type="synonym">Protoachlya hypogyna</name>
    <dbReference type="NCBI Taxonomy" id="1202772"/>
    <lineage>
        <taxon>Eukaryota</taxon>
        <taxon>Sar</taxon>
        <taxon>Stramenopiles</taxon>
        <taxon>Oomycota</taxon>
        <taxon>Saprolegniomycetes</taxon>
        <taxon>Saprolegniales</taxon>
        <taxon>Achlyaceae</taxon>
        <taxon>Achlya</taxon>
    </lineage>
</organism>
<feature type="compositionally biased region" description="Basic and acidic residues" evidence="4">
    <location>
        <begin position="189"/>
        <end position="208"/>
    </location>
</feature>
<dbReference type="Proteomes" id="UP000243579">
    <property type="component" value="Unassembled WGS sequence"/>
</dbReference>
<feature type="coiled-coil region" evidence="3">
    <location>
        <begin position="303"/>
        <end position="351"/>
    </location>
</feature>
<dbReference type="InterPro" id="IPR035979">
    <property type="entry name" value="RBD_domain_sf"/>
</dbReference>
<dbReference type="GO" id="GO:0005634">
    <property type="term" value="C:nucleus"/>
    <property type="evidence" value="ECO:0007669"/>
    <property type="project" value="TreeGrafter"/>
</dbReference>
<dbReference type="OrthoDB" id="443401at2759"/>
<feature type="compositionally biased region" description="Low complexity" evidence="4">
    <location>
        <begin position="137"/>
        <end position="147"/>
    </location>
</feature>
<dbReference type="Gene3D" id="3.30.70.330">
    <property type="match status" value="2"/>
</dbReference>
<dbReference type="InterPro" id="IPR012677">
    <property type="entry name" value="Nucleotide-bd_a/b_plait_sf"/>
</dbReference>
<dbReference type="GO" id="GO:0003723">
    <property type="term" value="F:RNA binding"/>
    <property type="evidence" value="ECO:0007669"/>
    <property type="project" value="UniProtKB-UniRule"/>
</dbReference>
<dbReference type="CDD" id="cd00590">
    <property type="entry name" value="RRM_SF"/>
    <property type="match status" value="1"/>
</dbReference>
<dbReference type="AlphaFoldDB" id="A0A1V9YNU2"/>
<dbReference type="Pfam" id="PF00076">
    <property type="entry name" value="RRM_1"/>
    <property type="match status" value="1"/>
</dbReference>
<evidence type="ECO:0000256" key="3">
    <source>
        <dbReference type="SAM" id="Coils"/>
    </source>
</evidence>
<feature type="region of interest" description="Disordered" evidence="4">
    <location>
        <begin position="69"/>
        <end position="172"/>
    </location>
</feature>
<dbReference type="InterPro" id="IPR000504">
    <property type="entry name" value="RRM_dom"/>
</dbReference>
<dbReference type="PANTHER" id="PTHR14398:SF0">
    <property type="entry name" value="ZINC FINGER PROTEIN SWM"/>
    <property type="match status" value="1"/>
</dbReference>
<proteinExistence type="predicted"/>
<evidence type="ECO:0000259" key="5">
    <source>
        <dbReference type="PROSITE" id="PS50102"/>
    </source>
</evidence>
<dbReference type="PANTHER" id="PTHR14398">
    <property type="entry name" value="RNA RECOGNITION RRM/RNP DOMAIN"/>
    <property type="match status" value="1"/>
</dbReference>
<feature type="domain" description="RRM" evidence="5">
    <location>
        <begin position="211"/>
        <end position="283"/>
    </location>
</feature>
<evidence type="ECO:0000313" key="6">
    <source>
        <dbReference type="EMBL" id="OQR87392.1"/>
    </source>
</evidence>
<dbReference type="PROSITE" id="PS50102">
    <property type="entry name" value="RRM"/>
    <property type="match status" value="1"/>
</dbReference>
<dbReference type="CDD" id="cd12257">
    <property type="entry name" value="RRM1_RBM26_like"/>
    <property type="match status" value="1"/>
</dbReference>
<name>A0A1V9YNU2_ACHHY</name>
<keyword evidence="7" id="KW-1185">Reference proteome</keyword>
<accession>A0A1V9YNU2</accession>
<sequence length="490" mass="55853">MLSDWLVRTLEPLCDADPAVLSKYVLALVQNNPEKEGLRETCLTKLEEFLGDETHGFVDRLFTALRSKSYMQKPTPAPPAPQVAEMDRPRPRDGEEELDDRRNKRARRSRSRSRDRMPPREPQREPRGRYDDRRDLGPQNGRGPMPGRRGGRFDGWNNNMPPHMQPQQPWGMYPRPMYPPMMNPEFDGGFDHRRPPHAHPKDGPKPDPEAATLRVDNADPKFINVTKLSAHFSKFGDVVNVQMRPQFRCAFVQFATVDMAKRAFHSPMPVCNNRFISVHFAKHAPKDLGDIPPEQANPEARRQEMLEHGKKVLEEKRQLLEQDKALQAQRESLLKNQLAQYEKLLATLAAKNMLPPAEKTAMETKIADLQAQLAQLTMPPLERLQAELHALEQQEKQLKPPTAWKKRGIDNRTRWVHLAALPEAARDQSVLEQHFAPYGAIDAVVVAGADAYVQFRERFAGEKAMKLGHTYLDTPLTMAWSDQGPPAATE</sequence>
<evidence type="ECO:0000256" key="2">
    <source>
        <dbReference type="PROSITE-ProRule" id="PRU00176"/>
    </source>
</evidence>
<protein>
    <submittedName>
        <fullName evidence="6">RNA-binding protein</fullName>
    </submittedName>
</protein>
<dbReference type="Pfam" id="PF01480">
    <property type="entry name" value="PWI"/>
    <property type="match status" value="1"/>
</dbReference>
<feature type="region of interest" description="Disordered" evidence="4">
    <location>
        <begin position="185"/>
        <end position="211"/>
    </location>
</feature>
<comment type="caution">
    <text evidence="6">The sequence shown here is derived from an EMBL/GenBank/DDBJ whole genome shotgun (WGS) entry which is preliminary data.</text>
</comment>
<keyword evidence="1 2" id="KW-0694">RNA-binding</keyword>
<keyword evidence="3" id="KW-0175">Coiled coil</keyword>
<evidence type="ECO:0000256" key="4">
    <source>
        <dbReference type="SAM" id="MobiDB-lite"/>
    </source>
</evidence>
<dbReference type="SUPFAM" id="SSF54928">
    <property type="entry name" value="RNA-binding domain, RBD"/>
    <property type="match status" value="2"/>
</dbReference>
<feature type="compositionally biased region" description="Low complexity" evidence="4">
    <location>
        <begin position="154"/>
        <end position="172"/>
    </location>
</feature>
<dbReference type="InterPro" id="IPR045137">
    <property type="entry name" value="RBM26/27"/>
</dbReference>
<feature type="compositionally biased region" description="Basic and acidic residues" evidence="4">
    <location>
        <begin position="112"/>
        <end position="136"/>
    </location>
</feature>
<dbReference type="EMBL" id="JNBR01001444">
    <property type="protein sequence ID" value="OQR87392.1"/>
    <property type="molecule type" value="Genomic_DNA"/>
</dbReference>
<dbReference type="InterPro" id="IPR002483">
    <property type="entry name" value="PWI_dom"/>
</dbReference>
<gene>
    <name evidence="6" type="ORF">ACHHYP_08898</name>
</gene>
<evidence type="ECO:0000313" key="7">
    <source>
        <dbReference type="Proteomes" id="UP000243579"/>
    </source>
</evidence>
<evidence type="ECO:0000256" key="1">
    <source>
        <dbReference type="ARBA" id="ARBA00022884"/>
    </source>
</evidence>
<reference evidence="6 7" key="1">
    <citation type="journal article" date="2014" name="Genome Biol. Evol.">
        <title>The secreted proteins of Achlya hypogyna and Thraustotheca clavata identify the ancestral oomycete secretome and reveal gene acquisitions by horizontal gene transfer.</title>
        <authorList>
            <person name="Misner I."/>
            <person name="Blouin N."/>
            <person name="Leonard G."/>
            <person name="Richards T.A."/>
            <person name="Lane C.E."/>
        </authorList>
    </citation>
    <scope>NUCLEOTIDE SEQUENCE [LARGE SCALE GENOMIC DNA]</scope>
    <source>
        <strain evidence="6 7">ATCC 48635</strain>
    </source>
</reference>